<proteinExistence type="predicted"/>
<reference evidence="1 2" key="1">
    <citation type="submission" date="2021-06" db="EMBL/GenBank/DDBJ databases">
        <authorList>
            <person name="Kallberg Y."/>
            <person name="Tangrot J."/>
            <person name="Rosling A."/>
        </authorList>
    </citation>
    <scope>NUCLEOTIDE SEQUENCE [LARGE SCALE GENOMIC DNA]</scope>
    <source>
        <strain evidence="1 2">120-4 pot B 10/14</strain>
    </source>
</reference>
<keyword evidence="2" id="KW-1185">Reference proteome</keyword>
<gene>
    <name evidence="1" type="ORF">GMARGA_LOCUS13345</name>
</gene>
<comment type="caution">
    <text evidence="1">The sequence shown here is derived from an EMBL/GenBank/DDBJ whole genome shotgun (WGS) entry which is preliminary data.</text>
</comment>
<sequence length="155" mass="17055">MDFMVNSQIINNTGMSEYGKMFFSDQQPVPAIMKIMNGSVNAIANYSNKYQIIFAVNVVASQLYRCLFCSYLGNDIDGNYSPKFLFTQIEALLRKGHYLINTCFVNAGSGTILPIEGTLNTSIIAADVLDGHLDLMHQINLSVGVLALCPKNSET</sequence>
<dbReference type="Proteomes" id="UP000789901">
    <property type="component" value="Unassembled WGS sequence"/>
</dbReference>
<organism evidence="1 2">
    <name type="scientific">Gigaspora margarita</name>
    <dbReference type="NCBI Taxonomy" id="4874"/>
    <lineage>
        <taxon>Eukaryota</taxon>
        <taxon>Fungi</taxon>
        <taxon>Fungi incertae sedis</taxon>
        <taxon>Mucoromycota</taxon>
        <taxon>Glomeromycotina</taxon>
        <taxon>Glomeromycetes</taxon>
        <taxon>Diversisporales</taxon>
        <taxon>Gigasporaceae</taxon>
        <taxon>Gigaspora</taxon>
    </lineage>
</organism>
<dbReference type="EMBL" id="CAJVQB010008433">
    <property type="protein sequence ID" value="CAG8718820.1"/>
    <property type="molecule type" value="Genomic_DNA"/>
</dbReference>
<evidence type="ECO:0000313" key="2">
    <source>
        <dbReference type="Proteomes" id="UP000789901"/>
    </source>
</evidence>
<protein>
    <submittedName>
        <fullName evidence="1">17145_t:CDS:1</fullName>
    </submittedName>
</protein>
<name>A0ABN7V2H4_GIGMA</name>
<accession>A0ABN7V2H4</accession>
<evidence type="ECO:0000313" key="1">
    <source>
        <dbReference type="EMBL" id="CAG8718820.1"/>
    </source>
</evidence>